<evidence type="ECO:0000313" key="1">
    <source>
        <dbReference type="EMBL" id="KKL91474.1"/>
    </source>
</evidence>
<gene>
    <name evidence="1" type="ORF">LCGC14_1894290</name>
</gene>
<dbReference type="AlphaFoldDB" id="A0A0F9FYH2"/>
<sequence length="60" mass="7057">MQVKLDNYKKIKGLLFFAKQTFLNEKGQEITPTIENLMEFKEKINSIMSLLNEIEEGLHK</sequence>
<accession>A0A0F9FYH2</accession>
<organism evidence="1">
    <name type="scientific">marine sediment metagenome</name>
    <dbReference type="NCBI Taxonomy" id="412755"/>
    <lineage>
        <taxon>unclassified sequences</taxon>
        <taxon>metagenomes</taxon>
        <taxon>ecological metagenomes</taxon>
    </lineage>
</organism>
<reference evidence="1" key="1">
    <citation type="journal article" date="2015" name="Nature">
        <title>Complex archaea that bridge the gap between prokaryotes and eukaryotes.</title>
        <authorList>
            <person name="Spang A."/>
            <person name="Saw J.H."/>
            <person name="Jorgensen S.L."/>
            <person name="Zaremba-Niedzwiedzka K."/>
            <person name="Martijn J."/>
            <person name="Lind A.E."/>
            <person name="van Eijk R."/>
            <person name="Schleper C."/>
            <person name="Guy L."/>
            <person name="Ettema T.J."/>
        </authorList>
    </citation>
    <scope>NUCLEOTIDE SEQUENCE</scope>
</reference>
<name>A0A0F9FYH2_9ZZZZ</name>
<dbReference type="EMBL" id="LAZR01019720">
    <property type="protein sequence ID" value="KKL91474.1"/>
    <property type="molecule type" value="Genomic_DNA"/>
</dbReference>
<protein>
    <submittedName>
        <fullName evidence="1">Uncharacterized protein</fullName>
    </submittedName>
</protein>
<comment type="caution">
    <text evidence="1">The sequence shown here is derived from an EMBL/GenBank/DDBJ whole genome shotgun (WGS) entry which is preliminary data.</text>
</comment>
<proteinExistence type="predicted"/>